<dbReference type="PANTHER" id="PTHR37981:SF1">
    <property type="entry name" value="SGNH HYDROLASE-TYPE ESTERASE DOMAIN-CONTAINING PROTEIN"/>
    <property type="match status" value="1"/>
</dbReference>
<gene>
    <name evidence="5" type="ordered locus">Srot_2085</name>
</gene>
<evidence type="ECO:0000256" key="1">
    <source>
        <dbReference type="PIRSR" id="PIRSR637460-1"/>
    </source>
</evidence>
<keyword evidence="3" id="KW-0732">Signal</keyword>
<reference evidence="5 6" key="1">
    <citation type="journal article" date="2010" name="Stand. Genomic Sci.">
        <title>Complete genome sequence of Segniliparus rotundus type strain (CDC 1076).</title>
        <authorList>
            <person name="Sikorski J."/>
            <person name="Lapidus A."/>
            <person name="Copeland A."/>
            <person name="Misra M."/>
            <person name="Glavina Del Rio T."/>
            <person name="Nolan M."/>
            <person name="Lucas S."/>
            <person name="Chen F."/>
            <person name="Tice H."/>
            <person name="Cheng J.F."/>
            <person name="Jando M."/>
            <person name="Schneider S."/>
            <person name="Bruce D."/>
            <person name="Goodwin L."/>
            <person name="Pitluck S."/>
            <person name="Liolios K."/>
            <person name="Mikhailova N."/>
            <person name="Pati A."/>
            <person name="Ivanova N."/>
            <person name="Mavromatis K."/>
            <person name="Chen A."/>
            <person name="Palaniappan K."/>
            <person name="Chertkov O."/>
            <person name="Land M."/>
            <person name="Hauser L."/>
            <person name="Chang Y.J."/>
            <person name="Jeffries C.D."/>
            <person name="Brettin T."/>
            <person name="Detter J.C."/>
            <person name="Han C."/>
            <person name="Rohde M."/>
            <person name="Goker M."/>
            <person name="Bristow J."/>
            <person name="Eisen J.A."/>
            <person name="Markowitz V."/>
            <person name="Hugenholtz P."/>
            <person name="Kyrpides N.C."/>
            <person name="Klenk H.P."/>
        </authorList>
    </citation>
    <scope>NUCLEOTIDE SEQUENCE [LARGE SCALE GENOMIC DNA]</scope>
    <source>
        <strain evidence="6">ATCC BAA-972 / CDC 1076 / CIP 108378 / DSM 44985 / JCM 13578</strain>
    </source>
</reference>
<dbReference type="PROSITE" id="PS51257">
    <property type="entry name" value="PROKAR_LIPOPROTEIN"/>
    <property type="match status" value="1"/>
</dbReference>
<feature type="chain" id="PRO_5003091764" evidence="3">
    <location>
        <begin position="29"/>
        <end position="294"/>
    </location>
</feature>
<dbReference type="InterPro" id="IPR036514">
    <property type="entry name" value="SGNH_hydro_sf"/>
</dbReference>
<dbReference type="GO" id="GO:0004806">
    <property type="term" value="F:triacylglycerol lipase activity"/>
    <property type="evidence" value="ECO:0007669"/>
    <property type="project" value="TreeGrafter"/>
</dbReference>
<dbReference type="PANTHER" id="PTHR37981">
    <property type="entry name" value="LIPASE 2"/>
    <property type="match status" value="1"/>
</dbReference>
<dbReference type="Proteomes" id="UP000002247">
    <property type="component" value="Chromosome"/>
</dbReference>
<dbReference type="STRING" id="640132.Srot_2085"/>
<evidence type="ECO:0000313" key="5">
    <source>
        <dbReference type="EMBL" id="ADG98540.1"/>
    </source>
</evidence>
<protein>
    <submittedName>
        <fullName evidence="5">GDSL family lipase</fullName>
    </submittedName>
</protein>
<dbReference type="Gene3D" id="3.40.50.1110">
    <property type="entry name" value="SGNH hydrolase"/>
    <property type="match status" value="1"/>
</dbReference>
<evidence type="ECO:0000256" key="3">
    <source>
        <dbReference type="SAM" id="SignalP"/>
    </source>
</evidence>
<feature type="active site" description="Nucleophile" evidence="1">
    <location>
        <position position="48"/>
    </location>
</feature>
<dbReference type="SUPFAM" id="SSF52266">
    <property type="entry name" value="SGNH hydrolase"/>
    <property type="match status" value="1"/>
</dbReference>
<dbReference type="CDD" id="cd01823">
    <property type="entry name" value="SEST_like"/>
    <property type="match status" value="1"/>
</dbReference>
<dbReference type="EMBL" id="CP001958">
    <property type="protein sequence ID" value="ADG98540.1"/>
    <property type="molecule type" value="Genomic_DNA"/>
</dbReference>
<dbReference type="InterPro" id="IPR013830">
    <property type="entry name" value="SGNH_hydro"/>
</dbReference>
<keyword evidence="6" id="KW-1185">Reference proteome</keyword>
<feature type="active site" evidence="1">
    <location>
        <position position="275"/>
    </location>
</feature>
<dbReference type="eggNOG" id="COG2755">
    <property type="taxonomic scope" value="Bacteria"/>
</dbReference>
<feature type="domain" description="SGNH hydrolase-type esterase" evidence="4">
    <location>
        <begin position="44"/>
        <end position="280"/>
    </location>
</feature>
<dbReference type="KEGG" id="srt:Srot_2085"/>
<dbReference type="InterPro" id="IPR037460">
    <property type="entry name" value="SEST-like"/>
</dbReference>
<sequence length="294" mass="29848">MVVSLRLRNAALFAAVSLSCLCAQTALADPAPGGKNAQFHKYVALGDSYAAAPGVDPVDGASGSCSRSLRNYPSQVAEALGLERGESFIDESCSGTSSYGITGGESGPLGDSRAPQLDAVTPDTDLVTLTVGANNDGLAQAVFFECNIGGGGCEQKVQAKPQLADMNDFSARLEGSVADTLRQIHQIAPKATVEVVGYIRVGSAWCPAWGPYNAQDAAYIDGVQGTLNNALKKAAAQTGSKYVDAAAAAAGHGVCSDTPWVTGGGALLGSDISLHPLAEGEDGMAKAVLASLGR</sequence>
<feature type="signal peptide" evidence="3">
    <location>
        <begin position="1"/>
        <end position="28"/>
    </location>
</feature>
<dbReference type="HOGENOM" id="CLU_038449_4_1_11"/>
<dbReference type="AlphaFoldDB" id="D6Z9B0"/>
<accession>D6Z9B0</accession>
<evidence type="ECO:0000259" key="4">
    <source>
        <dbReference type="Pfam" id="PF13472"/>
    </source>
</evidence>
<keyword evidence="2" id="KW-1015">Disulfide bond</keyword>
<proteinExistence type="predicted"/>
<evidence type="ECO:0000256" key="2">
    <source>
        <dbReference type="PIRSR" id="PIRSR637460-2"/>
    </source>
</evidence>
<evidence type="ECO:0000313" key="6">
    <source>
        <dbReference type="Proteomes" id="UP000002247"/>
    </source>
</evidence>
<feature type="disulfide bond" evidence="2">
    <location>
        <begin position="65"/>
        <end position="93"/>
    </location>
</feature>
<organism evidence="5 6">
    <name type="scientific">Segniliparus rotundus (strain ATCC BAA-972 / CDC 1076 / CIP 108378 / DSM 44985 / JCM 13578)</name>
    <dbReference type="NCBI Taxonomy" id="640132"/>
    <lineage>
        <taxon>Bacteria</taxon>
        <taxon>Bacillati</taxon>
        <taxon>Actinomycetota</taxon>
        <taxon>Actinomycetes</taxon>
        <taxon>Mycobacteriales</taxon>
        <taxon>Segniliparaceae</taxon>
        <taxon>Segniliparus</taxon>
    </lineage>
</organism>
<dbReference type="RefSeq" id="WP_013138992.1">
    <property type="nucleotide sequence ID" value="NC_014168.1"/>
</dbReference>
<dbReference type="Pfam" id="PF13472">
    <property type="entry name" value="Lipase_GDSL_2"/>
    <property type="match status" value="1"/>
</dbReference>
<feature type="disulfide bond" evidence="2">
    <location>
        <begin position="146"/>
        <end position="153"/>
    </location>
</feature>
<dbReference type="GO" id="GO:0019433">
    <property type="term" value="P:triglyceride catabolic process"/>
    <property type="evidence" value="ECO:0007669"/>
    <property type="project" value="TreeGrafter"/>
</dbReference>
<name>D6Z9B0_SEGRD</name>
<feature type="disulfide bond" evidence="2">
    <location>
        <begin position="206"/>
        <end position="255"/>
    </location>
</feature>
<dbReference type="OrthoDB" id="5503950at2"/>